<dbReference type="InterPro" id="IPR013321">
    <property type="entry name" value="Arc_rbn_hlx_hlx"/>
</dbReference>
<gene>
    <name evidence="2" type="ORF">GCM10017643_13870</name>
</gene>
<dbReference type="Gene3D" id="1.10.1220.10">
    <property type="entry name" value="Met repressor-like"/>
    <property type="match status" value="1"/>
</dbReference>
<dbReference type="Proteomes" id="UP001143370">
    <property type="component" value="Unassembled WGS sequence"/>
</dbReference>
<reference evidence="2" key="1">
    <citation type="journal article" date="2014" name="Int. J. Syst. Evol. Microbiol.">
        <title>Complete genome sequence of Corynebacterium casei LMG S-19264T (=DSM 44701T), isolated from a smear-ripened cheese.</title>
        <authorList>
            <consortium name="US DOE Joint Genome Institute (JGI-PGF)"/>
            <person name="Walter F."/>
            <person name="Albersmeier A."/>
            <person name="Kalinowski J."/>
            <person name="Ruckert C."/>
        </authorList>
    </citation>
    <scope>NUCLEOTIDE SEQUENCE</scope>
    <source>
        <strain evidence="2">VKM B-2484</strain>
    </source>
</reference>
<dbReference type="GO" id="GO:0003677">
    <property type="term" value="F:DNA binding"/>
    <property type="evidence" value="ECO:0007669"/>
    <property type="project" value="InterPro"/>
</dbReference>
<evidence type="ECO:0000313" key="3">
    <source>
        <dbReference type="Proteomes" id="UP001143370"/>
    </source>
</evidence>
<comment type="caution">
    <text evidence="2">The sequence shown here is derived from an EMBL/GenBank/DDBJ whole genome shotgun (WGS) entry which is preliminary data.</text>
</comment>
<sequence length="100" mass="11054">MTKAPAPSDLADKVMLRLPTGMRDRLAAAARETGRSMNAEIVSRLEKSLDQFKTLEELVETVGTVNELWTMVEALQAKVDRHADILRDLGGRVGPEPHDD</sequence>
<reference evidence="2" key="2">
    <citation type="submission" date="2023-01" db="EMBL/GenBank/DDBJ databases">
        <authorList>
            <person name="Sun Q."/>
            <person name="Evtushenko L."/>
        </authorList>
    </citation>
    <scope>NUCLEOTIDE SEQUENCE</scope>
    <source>
        <strain evidence="2">VKM B-2484</strain>
    </source>
</reference>
<dbReference type="AlphaFoldDB" id="A0A9W6J6I5"/>
<organism evidence="2 3">
    <name type="scientific">Ancylobacter dichloromethanicus</name>
    <dbReference type="NCBI Taxonomy" id="518825"/>
    <lineage>
        <taxon>Bacteria</taxon>
        <taxon>Pseudomonadati</taxon>
        <taxon>Pseudomonadota</taxon>
        <taxon>Alphaproteobacteria</taxon>
        <taxon>Hyphomicrobiales</taxon>
        <taxon>Xanthobacteraceae</taxon>
        <taxon>Ancylobacter</taxon>
    </lineage>
</organism>
<feature type="domain" description="Arc-like DNA binding" evidence="1">
    <location>
        <begin position="11"/>
        <end position="51"/>
    </location>
</feature>
<dbReference type="InterPro" id="IPR010985">
    <property type="entry name" value="Ribbon_hlx_hlx"/>
</dbReference>
<evidence type="ECO:0000313" key="2">
    <source>
        <dbReference type="EMBL" id="GLK71272.1"/>
    </source>
</evidence>
<dbReference type="Pfam" id="PF03869">
    <property type="entry name" value="Arc"/>
    <property type="match status" value="1"/>
</dbReference>
<dbReference type="GO" id="GO:0006355">
    <property type="term" value="P:regulation of DNA-templated transcription"/>
    <property type="evidence" value="ECO:0007669"/>
    <property type="project" value="InterPro"/>
</dbReference>
<dbReference type="RefSeq" id="WP_213372360.1">
    <property type="nucleotide sequence ID" value="NZ_BSFJ01000005.1"/>
</dbReference>
<evidence type="ECO:0000259" key="1">
    <source>
        <dbReference type="Pfam" id="PF03869"/>
    </source>
</evidence>
<keyword evidence="3" id="KW-1185">Reference proteome</keyword>
<name>A0A9W6J6I5_9HYPH</name>
<dbReference type="EMBL" id="BSFJ01000005">
    <property type="protein sequence ID" value="GLK71272.1"/>
    <property type="molecule type" value="Genomic_DNA"/>
</dbReference>
<proteinExistence type="predicted"/>
<protein>
    <recommendedName>
        <fullName evidence="1">Arc-like DNA binding domain-containing protein</fullName>
    </recommendedName>
</protein>
<dbReference type="InterPro" id="IPR005569">
    <property type="entry name" value="Arc_DNA-bd_dom"/>
</dbReference>
<dbReference type="SUPFAM" id="SSF47598">
    <property type="entry name" value="Ribbon-helix-helix"/>
    <property type="match status" value="1"/>
</dbReference>
<accession>A0A9W6J6I5</accession>